<feature type="region of interest" description="Disordered" evidence="1">
    <location>
        <begin position="1"/>
        <end position="20"/>
    </location>
</feature>
<comment type="caution">
    <text evidence="2">The sequence shown here is derived from an EMBL/GenBank/DDBJ whole genome shotgun (WGS) entry which is preliminary data.</text>
</comment>
<evidence type="ECO:0000313" key="3">
    <source>
        <dbReference type="Proteomes" id="UP001519064"/>
    </source>
</evidence>
<evidence type="ECO:0000256" key="1">
    <source>
        <dbReference type="SAM" id="MobiDB-lite"/>
    </source>
</evidence>
<dbReference type="EMBL" id="JADKMA010000025">
    <property type="protein sequence ID" value="MBO8191565.1"/>
    <property type="molecule type" value="Genomic_DNA"/>
</dbReference>
<organism evidence="2 3">
    <name type="scientific">Streptomyces oryzae</name>
    <dbReference type="NCBI Taxonomy" id="1434886"/>
    <lineage>
        <taxon>Bacteria</taxon>
        <taxon>Bacillati</taxon>
        <taxon>Actinomycetota</taxon>
        <taxon>Actinomycetes</taxon>
        <taxon>Kitasatosporales</taxon>
        <taxon>Streptomycetaceae</taxon>
        <taxon>Streptomyces</taxon>
    </lineage>
</organism>
<protein>
    <submittedName>
        <fullName evidence="2">Uncharacterized protein</fullName>
    </submittedName>
</protein>
<proteinExistence type="predicted"/>
<accession>A0ABS3X865</accession>
<name>A0ABS3X865_9ACTN</name>
<gene>
    <name evidence="2" type="ORF">ITI46_07645</name>
</gene>
<dbReference type="RefSeq" id="WP_209238663.1">
    <property type="nucleotide sequence ID" value="NZ_JADKMA010000025.1"/>
</dbReference>
<reference evidence="2 3" key="1">
    <citation type="submission" date="2020-11" db="EMBL/GenBank/DDBJ databases">
        <title>Streptomyces spirodelae sp. nov., isolated from duckweed.</title>
        <authorList>
            <person name="Saimee Y."/>
            <person name="Duangmal K."/>
        </authorList>
    </citation>
    <scope>NUCLEOTIDE SEQUENCE [LARGE SCALE GENOMIC DNA]</scope>
    <source>
        <strain evidence="2 3">S16-07</strain>
    </source>
</reference>
<keyword evidence="3" id="KW-1185">Reference proteome</keyword>
<evidence type="ECO:0000313" key="2">
    <source>
        <dbReference type="EMBL" id="MBO8191565.1"/>
    </source>
</evidence>
<dbReference type="Proteomes" id="UP001519064">
    <property type="component" value="Unassembled WGS sequence"/>
</dbReference>
<sequence length="49" mass="5127">MALTTQGAPHRAYGPVSQYAAVPRTRRARLGAQQRAPVPDLVATTIGGP</sequence>